<dbReference type="EMBL" id="LN887949">
    <property type="protein sequence ID" value="CUR49049.1"/>
    <property type="molecule type" value="Genomic_RNA"/>
</dbReference>
<evidence type="ECO:0000313" key="1">
    <source>
        <dbReference type="EMBL" id="CUR49049.1"/>
    </source>
</evidence>
<organism evidence="1">
    <name type="scientific">Rumex interveinal chlorotic virus</name>
    <dbReference type="NCBI Taxonomy" id="1715695"/>
    <lineage>
        <taxon>Viruses</taxon>
        <taxon>Riboviria</taxon>
        <taxon>Orthornavirae</taxon>
        <taxon>Kitrinoviricota</taxon>
        <taxon>Alsuviricetes</taxon>
        <taxon>Tymovirales</taxon>
        <taxon>Betaflexiviridae</taxon>
    </lineage>
</organism>
<name>A0A1J1LUC8_9VIRU</name>
<accession>A0A1J1LUC8</accession>
<protein>
    <submittedName>
        <fullName evidence="1">Triple gene block3</fullName>
    </submittedName>
</protein>
<reference evidence="1" key="1">
    <citation type="submission" date="2015-09" db="EMBL/GenBank/DDBJ databases">
        <title>New viral sequence characterized from Rumex nepalensis.</title>
        <authorList>
            <person name="Kumari K."/>
            <person name="Kumar S."/>
            <person name="Reddy S.G.E."/>
            <person name="Hallan V."/>
        </authorList>
    </citation>
    <scope>NUCLEOTIDE SEQUENCE</scope>
    <source>
        <strain evidence="1">RICV-P</strain>
    </source>
</reference>
<sequence length="80" mass="8431">MFPRSGLGLAIGPAYVAFLGFPQAQQLNVSSNSSHCTIVITGESVLVSSVSAVNCGALKEIYFPFLTLFTSLLLSAGTRY</sequence>
<proteinExistence type="predicted"/>
<gene>
    <name evidence="1" type="primary">TGB-3</name>
</gene>